<feature type="domain" description="EcxA zinc-binding" evidence="2">
    <location>
        <begin position="379"/>
        <end position="653"/>
    </location>
</feature>
<dbReference type="EMBL" id="MN739186">
    <property type="protein sequence ID" value="QHS92696.1"/>
    <property type="molecule type" value="Genomic_DNA"/>
</dbReference>
<feature type="compositionally biased region" description="Acidic residues" evidence="1">
    <location>
        <begin position="137"/>
        <end position="146"/>
    </location>
</feature>
<dbReference type="PANTHER" id="PTHR38478:SF1">
    <property type="entry name" value="ZINC DEPENDENT METALLOPROTEASE DOMAIN LIPOPROTEIN"/>
    <property type="match status" value="1"/>
</dbReference>
<dbReference type="InterPro" id="IPR024079">
    <property type="entry name" value="MetalloPept_cat_dom_sf"/>
</dbReference>
<protein>
    <recommendedName>
        <fullName evidence="2">EcxA zinc-binding domain-containing protein</fullName>
    </recommendedName>
</protein>
<organism evidence="3">
    <name type="scientific">viral metagenome</name>
    <dbReference type="NCBI Taxonomy" id="1070528"/>
    <lineage>
        <taxon>unclassified sequences</taxon>
        <taxon>metagenomes</taxon>
        <taxon>organismal metagenomes</taxon>
    </lineage>
</organism>
<evidence type="ECO:0000313" key="3">
    <source>
        <dbReference type="EMBL" id="QHS92696.1"/>
    </source>
</evidence>
<name>A0A6C0BKI8_9ZZZZ</name>
<dbReference type="PANTHER" id="PTHR38478">
    <property type="entry name" value="PEPTIDASE M1A AND M12B"/>
    <property type="match status" value="1"/>
</dbReference>
<dbReference type="GO" id="GO:0008237">
    <property type="term" value="F:metallopeptidase activity"/>
    <property type="evidence" value="ECO:0007669"/>
    <property type="project" value="InterPro"/>
</dbReference>
<evidence type="ECO:0000256" key="1">
    <source>
        <dbReference type="SAM" id="MobiDB-lite"/>
    </source>
</evidence>
<accession>A0A6C0BKI8</accession>
<feature type="region of interest" description="Disordered" evidence="1">
    <location>
        <begin position="133"/>
        <end position="156"/>
    </location>
</feature>
<reference evidence="3" key="1">
    <citation type="journal article" date="2020" name="Nature">
        <title>Giant virus diversity and host interactions through global metagenomics.</title>
        <authorList>
            <person name="Schulz F."/>
            <person name="Roux S."/>
            <person name="Paez-Espino D."/>
            <person name="Jungbluth S."/>
            <person name="Walsh D.A."/>
            <person name="Denef V.J."/>
            <person name="McMahon K.D."/>
            <person name="Konstantinidis K.T."/>
            <person name="Eloe-Fadrosh E.A."/>
            <person name="Kyrpides N.C."/>
            <person name="Woyke T."/>
        </authorList>
    </citation>
    <scope>NUCLEOTIDE SEQUENCE</scope>
    <source>
        <strain evidence="3">GVMAG-M-3300014204-73</strain>
    </source>
</reference>
<dbReference type="AlphaFoldDB" id="A0A6C0BKI8"/>
<dbReference type="Gene3D" id="3.40.390.10">
    <property type="entry name" value="Collagenase (Catalytic Domain)"/>
    <property type="match status" value="1"/>
</dbReference>
<dbReference type="Pfam" id="PF16313">
    <property type="entry name" value="DUF4953"/>
    <property type="match status" value="1"/>
</dbReference>
<sequence>MASVSGQVDQNHVLINWSDVKDRTYIVAFGVSRIQGYDPVQFYLHPVGDVNFTATFQDDPNDSSRCMVALQENPHVWSGVPIRLPLKGVIAIQVDLTEWLSTYSAPTLQSAYQMLGDEVSSRHIHSRALIGGKTADDADTDTDEETPIQIPTGTNDNETELVSVETIFQQVDTLPIQHSFRVKCQAKTISLASPSDQSVEYVINFYPQPETPMIGRVGDSRVGYFYDNLKIETSAAGSRLTGHPITLIDRKNLDRIPWTYILDASIPSQYQTAVKSGIESWNRYFQALHLGQPLKVIKVGDPDYPQQIDFFDMQAWYVVGTNVKNFNGPYSGYSMCTYDYRSGEDLFGLISLNLTKIISMPQRYAVMGTETPPSESLERQVEQYVSWVTAHEMGHQLGLRHNFMGSFGKDHVSTVMDYVDVFNELISPTIYNPWGTIREYDLIAIEYGYTRLPDEQTGVKHPHLNQILDRLRIPFGTDENYLEQINPLVNATEDLNDPLEFVQHVLPLYRTYRRNLVTKVQAKEITAYEYNNMFTYLYTQKYVDLADICLRYIGGRYYDATRTSFLPIQANSVTLAVNLLLTLLQEIEYTQQEYANFIYDYEYHDDRQVFNRIQMESIYSFNTYNLYYFYQGIVTHIMKSLVSKDHLIRLAQNIPIDVSGTPDVPYMTSTGVSPVDLLMMFTFDVSQGIFSSIGQRQNRDNRWQTTVLTYTPLQHNRQYLWVDRLVRTEQSTHLYPVKEAVDTVLRELETQIQRHVLPYIQSLKHFRLHEHWSLLLRLIQKVTTK</sequence>
<dbReference type="InterPro" id="IPR032534">
    <property type="entry name" value="EcxA_zinc-bd"/>
</dbReference>
<dbReference type="SUPFAM" id="SSF55486">
    <property type="entry name" value="Metalloproteases ('zincins'), catalytic domain"/>
    <property type="match status" value="1"/>
</dbReference>
<proteinExistence type="predicted"/>
<evidence type="ECO:0000259" key="2">
    <source>
        <dbReference type="Pfam" id="PF16313"/>
    </source>
</evidence>